<feature type="region of interest" description="Disordered" evidence="1">
    <location>
        <begin position="1"/>
        <end position="84"/>
    </location>
</feature>
<sequence length="140" mass="15821">MPTQPRRGMFRKQRQHLRRATDASSSARKENRAPPDASTHAERRAQAAEAESVKLKREKEQLKKDKRNASRRKGRQKKRIADLESKVKEAQEELKAAVAQSEVKVHKILKKKREDERGWFGAGCGGRAAAQGCRVLPGVD</sequence>
<dbReference type="Proteomes" id="UP001362999">
    <property type="component" value="Unassembled WGS sequence"/>
</dbReference>
<evidence type="ECO:0000256" key="1">
    <source>
        <dbReference type="SAM" id="MobiDB-lite"/>
    </source>
</evidence>
<evidence type="ECO:0000313" key="3">
    <source>
        <dbReference type="Proteomes" id="UP001362999"/>
    </source>
</evidence>
<dbReference type="AlphaFoldDB" id="A0AAV9ZP98"/>
<feature type="compositionally biased region" description="Basic residues" evidence="1">
    <location>
        <begin position="64"/>
        <end position="78"/>
    </location>
</feature>
<gene>
    <name evidence="2" type="ORF">R3P38DRAFT_3228902</name>
</gene>
<protein>
    <submittedName>
        <fullName evidence="2">Uncharacterized protein</fullName>
    </submittedName>
</protein>
<reference evidence="2 3" key="1">
    <citation type="journal article" date="2024" name="J Genomics">
        <title>Draft genome sequencing and assembly of Favolaschia claudopus CIRM-BRFM 2984 isolated from oak limbs.</title>
        <authorList>
            <person name="Navarro D."/>
            <person name="Drula E."/>
            <person name="Chaduli D."/>
            <person name="Cazenave R."/>
            <person name="Ahrendt S."/>
            <person name="Wang J."/>
            <person name="Lipzen A."/>
            <person name="Daum C."/>
            <person name="Barry K."/>
            <person name="Grigoriev I.V."/>
            <person name="Favel A."/>
            <person name="Rosso M.N."/>
            <person name="Martin F."/>
        </authorList>
    </citation>
    <scope>NUCLEOTIDE SEQUENCE [LARGE SCALE GENOMIC DNA]</scope>
    <source>
        <strain evidence="2 3">CIRM-BRFM 2984</strain>
    </source>
</reference>
<feature type="compositionally biased region" description="Basic residues" evidence="1">
    <location>
        <begin position="8"/>
        <end position="18"/>
    </location>
</feature>
<comment type="caution">
    <text evidence="2">The sequence shown here is derived from an EMBL/GenBank/DDBJ whole genome shotgun (WGS) entry which is preliminary data.</text>
</comment>
<keyword evidence="3" id="KW-1185">Reference proteome</keyword>
<organism evidence="2 3">
    <name type="scientific">Favolaschia claudopus</name>
    <dbReference type="NCBI Taxonomy" id="2862362"/>
    <lineage>
        <taxon>Eukaryota</taxon>
        <taxon>Fungi</taxon>
        <taxon>Dikarya</taxon>
        <taxon>Basidiomycota</taxon>
        <taxon>Agaricomycotina</taxon>
        <taxon>Agaricomycetes</taxon>
        <taxon>Agaricomycetidae</taxon>
        <taxon>Agaricales</taxon>
        <taxon>Marasmiineae</taxon>
        <taxon>Mycenaceae</taxon>
        <taxon>Favolaschia</taxon>
    </lineage>
</organism>
<dbReference type="EMBL" id="JAWWNJ010000123">
    <property type="protein sequence ID" value="KAK6988339.1"/>
    <property type="molecule type" value="Genomic_DNA"/>
</dbReference>
<feature type="compositionally biased region" description="Basic and acidic residues" evidence="1">
    <location>
        <begin position="27"/>
        <end position="63"/>
    </location>
</feature>
<evidence type="ECO:0000313" key="2">
    <source>
        <dbReference type="EMBL" id="KAK6988339.1"/>
    </source>
</evidence>
<accession>A0AAV9ZP98</accession>
<name>A0AAV9ZP98_9AGAR</name>
<proteinExistence type="predicted"/>